<dbReference type="STRING" id="561061.SAMN05660862_1762"/>
<accession>A0A1X7JJQ6</accession>
<organism evidence="6 7">
    <name type="scientific">Sphingobacterium psychroaquaticum</name>
    <dbReference type="NCBI Taxonomy" id="561061"/>
    <lineage>
        <taxon>Bacteria</taxon>
        <taxon>Pseudomonadati</taxon>
        <taxon>Bacteroidota</taxon>
        <taxon>Sphingobacteriia</taxon>
        <taxon>Sphingobacteriales</taxon>
        <taxon>Sphingobacteriaceae</taxon>
        <taxon>Sphingobacterium</taxon>
    </lineage>
</organism>
<dbReference type="InterPro" id="IPR034746">
    <property type="entry name" value="POTRA"/>
</dbReference>
<dbReference type="InterPro" id="IPR023707">
    <property type="entry name" value="OM_assembly_BamA"/>
</dbReference>
<evidence type="ECO:0000313" key="7">
    <source>
        <dbReference type="Proteomes" id="UP000192980"/>
    </source>
</evidence>
<evidence type="ECO:0000256" key="4">
    <source>
        <dbReference type="NCBIfam" id="TIGR03303"/>
    </source>
</evidence>
<dbReference type="GO" id="GO:0071709">
    <property type="term" value="P:membrane assembly"/>
    <property type="evidence" value="ECO:0007669"/>
    <property type="project" value="InterPro"/>
</dbReference>
<comment type="subcellular location">
    <subcellularLocation>
        <location evidence="1">Membrane</location>
    </subcellularLocation>
</comment>
<keyword evidence="2" id="KW-1134">Transmembrane beta strand</keyword>
<feature type="domain" description="POTRA" evidence="5">
    <location>
        <begin position="379"/>
        <end position="455"/>
    </location>
</feature>
<keyword evidence="2" id="KW-0812">Transmembrane</keyword>
<dbReference type="Proteomes" id="UP000192980">
    <property type="component" value="Unassembled WGS sequence"/>
</dbReference>
<evidence type="ECO:0000256" key="3">
    <source>
        <dbReference type="ARBA" id="ARBA00023136"/>
    </source>
</evidence>
<dbReference type="InterPro" id="IPR010827">
    <property type="entry name" value="BamA/TamA_POTRA"/>
</dbReference>
<reference evidence="6 7" key="1">
    <citation type="submission" date="2017-04" db="EMBL/GenBank/DDBJ databases">
        <authorList>
            <person name="Afonso C.L."/>
            <person name="Miller P.J."/>
            <person name="Scott M.A."/>
            <person name="Spackman E."/>
            <person name="Goraichik I."/>
            <person name="Dimitrov K.M."/>
            <person name="Suarez D.L."/>
            <person name="Swayne D.E."/>
        </authorList>
    </citation>
    <scope>NUCLEOTIDE SEQUENCE [LARGE SCALE GENOMIC DNA]</scope>
    <source>
        <strain evidence="6 7">DSM 22418</strain>
    </source>
</reference>
<dbReference type="Gene3D" id="3.10.20.310">
    <property type="entry name" value="membrane protein fhac"/>
    <property type="match status" value="5"/>
</dbReference>
<keyword evidence="3" id="KW-0472">Membrane</keyword>
<feature type="domain" description="POTRA" evidence="5">
    <location>
        <begin position="292"/>
        <end position="376"/>
    </location>
</feature>
<protein>
    <recommendedName>
        <fullName evidence="4">Outer membrane protein assembly factor BamA</fullName>
    </recommendedName>
</protein>
<dbReference type="PROSITE" id="PS51779">
    <property type="entry name" value="POTRA"/>
    <property type="match status" value="3"/>
</dbReference>
<dbReference type="PIRSF" id="PIRSF006076">
    <property type="entry name" value="OM_assembly_OMP85"/>
    <property type="match status" value="1"/>
</dbReference>
<sequence>MKRILFFITFTLLLGGQQTFAQIRGKNPINLNDPNEISYLDPKNYVIGGVRVTGTEYLDSDVLITISKLVVGQYIEVPSEATANVVKTLMSQNLFDDVQLYAERIEGDNIYLEIRVQERPRLTRIDINGLKKAETEEIRKRLNTNTGKIVNDNLLKTTQATIQKFLREKSFLYPEIKITTAKDTAQANNEIVIVNVEKNKKIKVHKVHFDGQEAFSSGQLQKYLKGVKPRKWYRIFGPGKFKDDKYKEAKQNLTAKMQDKGYRDAEILSDSVVRYDNNEVDIYLKLHEGPRYFVGNIEWSGNSKYTDSVLNLILGIEKGDVYSEEKITTKLQGPTRNSDDISALYQNDGYLTFGIQPIIKRIYNDTVDLEIVLSEGKQFTINNVIVKGNDVTNDKVVLRSIYTKPGQKFSRELLMRSVREISQLGMFDEQKITPNPTNLNYEDGTTDLEYRVTEKPSDQVELSGGYGAGQVIGTLGLTFNNFSTSNMFKKDAWKPLPRGDGQKLSVRGQTSGKRYQSYSFSFSEPWLGGKKPIYFGLSAYTSSSSYGGFNYYTGQQMVADRDLNRIWMTGVTATLGKRLQWPDNYFQINTSLSFQRYKLQNYGNYFLFSDGTAYNMNITQEISRNSVDAPIYPTSGSHFRFSVQLTPPYSSWNNINYQTAADNVKYKWTEYHKWKFDSQWYTKVAGKLVLKAQAQFGYLGSYTNKTPTSTFERFKLGGDGMQGFDFLQGSEIIAMRGYANGTLIPESTGNGYERIAINSGSPIYAKYQMELRHPVMLNEQATVFVLAFAEAGNTWNKFSEVNPLKMRRSAGVGARIFLPIFGMLGIDYGHAFDPIPGLRSSEWKQNFTFSILQNMGGF</sequence>
<proteinExistence type="predicted"/>
<gene>
    <name evidence="6" type="ORF">SAMN05660862_1762</name>
</gene>
<evidence type="ECO:0000256" key="2">
    <source>
        <dbReference type="ARBA" id="ARBA00022452"/>
    </source>
</evidence>
<keyword evidence="7" id="KW-1185">Reference proteome</keyword>
<evidence type="ECO:0000259" key="5">
    <source>
        <dbReference type="PROSITE" id="PS51779"/>
    </source>
</evidence>
<dbReference type="OrthoDB" id="9802086at2"/>
<dbReference type="Pfam" id="PF07244">
    <property type="entry name" value="POTRA"/>
    <property type="match status" value="4"/>
</dbReference>
<evidence type="ECO:0000313" key="6">
    <source>
        <dbReference type="EMBL" id="SMG28009.1"/>
    </source>
</evidence>
<dbReference type="RefSeq" id="WP_085472535.1">
    <property type="nucleotide sequence ID" value="NZ_CP038029.1"/>
</dbReference>
<name>A0A1X7JJQ6_9SPHI</name>
<dbReference type="GO" id="GO:0009279">
    <property type="term" value="C:cell outer membrane"/>
    <property type="evidence" value="ECO:0007669"/>
    <property type="project" value="UniProtKB-UniRule"/>
</dbReference>
<dbReference type="EMBL" id="FXAU01000003">
    <property type="protein sequence ID" value="SMG28009.1"/>
    <property type="molecule type" value="Genomic_DNA"/>
</dbReference>
<feature type="domain" description="POTRA" evidence="5">
    <location>
        <begin position="45"/>
        <end position="119"/>
    </location>
</feature>
<dbReference type="Gene3D" id="2.40.160.50">
    <property type="entry name" value="membrane protein fhac: a member of the omp85/tpsb transporter family"/>
    <property type="match status" value="1"/>
</dbReference>
<evidence type="ECO:0000256" key="1">
    <source>
        <dbReference type="ARBA" id="ARBA00004370"/>
    </source>
</evidence>
<dbReference type="NCBIfam" id="TIGR03303">
    <property type="entry name" value="OM_YaeT"/>
    <property type="match status" value="1"/>
</dbReference>
<dbReference type="AlphaFoldDB" id="A0A1X7JJQ6"/>